<evidence type="ECO:0000313" key="3">
    <source>
        <dbReference type="Proteomes" id="UP000095042"/>
    </source>
</evidence>
<dbReference type="EMBL" id="LPWD01000133">
    <property type="protein sequence ID" value="ODS03268.1"/>
    <property type="molecule type" value="Genomic_DNA"/>
</dbReference>
<keyword evidence="3" id="KW-1185">Reference proteome</keyword>
<protein>
    <recommendedName>
        <fullName evidence="4">Nucleotidyltransferase</fullName>
    </recommendedName>
</protein>
<proteinExistence type="predicted"/>
<evidence type="ECO:0008006" key="4">
    <source>
        <dbReference type="Google" id="ProtNLM"/>
    </source>
</evidence>
<dbReference type="GO" id="GO:0016779">
    <property type="term" value="F:nucleotidyltransferase activity"/>
    <property type="evidence" value="ECO:0007669"/>
    <property type="project" value="InterPro"/>
</dbReference>
<evidence type="ECO:0000256" key="1">
    <source>
        <dbReference type="ARBA" id="ARBA00023118"/>
    </source>
</evidence>
<name>A0A1E3WBS5_9HYPH</name>
<dbReference type="AlphaFoldDB" id="A0A1E3WBS5"/>
<dbReference type="Proteomes" id="UP000095042">
    <property type="component" value="Unassembled WGS sequence"/>
</dbReference>
<reference evidence="2 3" key="1">
    <citation type="journal article" date="2016" name="Environ. Microbiol.">
        <title>New Methyloceanibacter diversity from North Sea sediments includes methanotroph containing solely the soluble methane monooxygenase.</title>
        <authorList>
            <person name="Vekeman B."/>
            <person name="Kerckhof F.M."/>
            <person name="Cremers G."/>
            <person name="de Vos P."/>
            <person name="Vandamme P."/>
            <person name="Boon N."/>
            <person name="Op den Camp H.J."/>
            <person name="Heylen K."/>
        </authorList>
    </citation>
    <scope>NUCLEOTIDE SEQUENCE [LARGE SCALE GENOMIC DNA]</scope>
    <source>
        <strain evidence="2 3">R-67177</strain>
    </source>
</reference>
<comment type="caution">
    <text evidence="2">The sequence shown here is derived from an EMBL/GenBank/DDBJ whole genome shotgun (WGS) entry which is preliminary data.</text>
</comment>
<dbReference type="InterPro" id="IPR006116">
    <property type="entry name" value="NT_2-5OAS_ClassI-CCAase"/>
</dbReference>
<accession>A0A1E3WBS5</accession>
<evidence type="ECO:0000313" key="2">
    <source>
        <dbReference type="EMBL" id="ODS03268.1"/>
    </source>
</evidence>
<gene>
    <name evidence="2" type="ORF">AUC71_10540</name>
</gene>
<sequence>MFSWGAPVRDFERQKGKQMLDKMGSPPLGPTAPVGETLLAGVAIAIELPPSQHQLAVERWDAVRGYIERHDSPLAGRVQLFYPQGSMAIRSTIKSRKRADGFDIDVVAELSIGAALPAEVLNLLFQAINGKPGSRYHGMVERQSRCVTVYYSDGMHLDITPSQLVDENDPRRSFIFHAKAEEPASLHRRILMNSYGFVERFNTNASIDLAFAMAYAKRVQDSELIRAEAESKPVPSHSTIEGGKSSTVVALQLLKRNRNIRYEKRPGRIPPSVMMACFALEAAVPGNSIGGALEAISACMLSALEQANKDGVLVDVRNPACMEERFTDRWPENLQAQRICMDDLRHFRSQLAGLFSEQVGLDKKRDLLVAMFGESPAQTVVNEYAARMGRAIQGGERSVAKTGRVITGLGVSTPAIIRPALSQPRSHTFYGTATKNR</sequence>
<organism evidence="2 3">
    <name type="scientific">Methyloceanibacter marginalis</name>
    <dbReference type="NCBI Taxonomy" id="1774971"/>
    <lineage>
        <taxon>Bacteria</taxon>
        <taxon>Pseudomonadati</taxon>
        <taxon>Pseudomonadota</taxon>
        <taxon>Alphaproteobacteria</taxon>
        <taxon>Hyphomicrobiales</taxon>
        <taxon>Hyphomicrobiaceae</taxon>
        <taxon>Methyloceanibacter</taxon>
    </lineage>
</organism>
<dbReference type="CDD" id="cd05400">
    <property type="entry name" value="NT_2-5OAS_ClassI-CCAase"/>
    <property type="match status" value="1"/>
</dbReference>
<dbReference type="GO" id="GO:0051607">
    <property type="term" value="P:defense response to virus"/>
    <property type="evidence" value="ECO:0007669"/>
    <property type="project" value="UniProtKB-KW"/>
</dbReference>
<keyword evidence="1" id="KW-0051">Antiviral defense</keyword>